<dbReference type="RefSeq" id="WP_208340739.1">
    <property type="nucleotide sequence ID" value="NZ_CAWQFN010000736.1"/>
</dbReference>
<dbReference type="PANTHER" id="PTHR40036">
    <property type="entry name" value="MACROCIN O-METHYLTRANSFERASE"/>
    <property type="match status" value="1"/>
</dbReference>
<dbReference type="SUPFAM" id="SSF53335">
    <property type="entry name" value="S-adenosyl-L-methionine-dependent methyltransferases"/>
    <property type="match status" value="1"/>
</dbReference>
<sequence length="243" mass="28111">MLNKTDSYRVKKFLNGAFRSIFFDRFAKYYSLDINLQIQMKALESTADYVAEHMSSAYTFTNNLSLLEWAIAQSNLDGLILEFGVWQGATINLIAQQVSKSKSVHGFDSFEGLPESWVNIPNAGKFDKGSFDMKGQLPTVAQNVKLYRGWFEESLPKFIETHKEHVSFVHIDCDLYSSTKTVFDFSGDRIKSGTVIVFDEYFNYPTWEKHEFKAFQEFVTKHNIKYQYIAYNRVGREVAVMIL</sequence>
<dbReference type="Proteomes" id="UP000667802">
    <property type="component" value="Unassembled WGS sequence"/>
</dbReference>
<keyword evidence="2" id="KW-1185">Reference proteome</keyword>
<dbReference type="InterPro" id="IPR029063">
    <property type="entry name" value="SAM-dependent_MTases_sf"/>
</dbReference>
<dbReference type="Pfam" id="PF05711">
    <property type="entry name" value="TylF"/>
    <property type="match status" value="1"/>
</dbReference>
<dbReference type="Gene3D" id="3.40.50.150">
    <property type="entry name" value="Vaccinia Virus protein VP39"/>
    <property type="match status" value="1"/>
</dbReference>
<reference evidence="2" key="1">
    <citation type="journal article" date="2021" name="Science">
        <title>Hunting the eagle killer: A cyanobacterial neurotoxin causes vacuolar myelinopathy.</title>
        <authorList>
            <person name="Breinlinger S."/>
            <person name="Phillips T.J."/>
            <person name="Haram B.N."/>
            <person name="Mares J."/>
            <person name="Martinez Yerena J.A."/>
            <person name="Hrouzek P."/>
            <person name="Sobotka R."/>
            <person name="Henderson W.M."/>
            <person name="Schmieder P."/>
            <person name="Williams S.M."/>
            <person name="Lauderdale J.D."/>
            <person name="Wilde H.D."/>
            <person name="Gerrin W."/>
            <person name="Kust A."/>
            <person name="Washington J.W."/>
            <person name="Wagner C."/>
            <person name="Geier B."/>
            <person name="Liebeke M."/>
            <person name="Enke H."/>
            <person name="Niedermeyer T.H.J."/>
            <person name="Wilde S.B."/>
        </authorList>
    </citation>
    <scope>NUCLEOTIDE SEQUENCE [LARGE SCALE GENOMIC DNA]</scope>
    <source>
        <strain evidence="2">Thurmond2011</strain>
    </source>
</reference>
<accession>A0AAP5M8J0</accession>
<name>A0AAP5M8J0_9CYAN</name>
<gene>
    <name evidence="1" type="ORF">G7B40_032310</name>
</gene>
<organism evidence="1 2">
    <name type="scientific">Aetokthonos hydrillicola Thurmond2011</name>
    <dbReference type="NCBI Taxonomy" id="2712845"/>
    <lineage>
        <taxon>Bacteria</taxon>
        <taxon>Bacillati</taxon>
        <taxon>Cyanobacteriota</taxon>
        <taxon>Cyanophyceae</taxon>
        <taxon>Nostocales</taxon>
        <taxon>Hapalosiphonaceae</taxon>
        <taxon>Aetokthonos</taxon>
    </lineage>
</organism>
<dbReference type="GO" id="GO:0008168">
    <property type="term" value="F:methyltransferase activity"/>
    <property type="evidence" value="ECO:0007669"/>
    <property type="project" value="UniProtKB-KW"/>
</dbReference>
<evidence type="ECO:0000313" key="1">
    <source>
        <dbReference type="EMBL" id="MDR9899211.1"/>
    </source>
</evidence>
<evidence type="ECO:0000313" key="2">
    <source>
        <dbReference type="Proteomes" id="UP000667802"/>
    </source>
</evidence>
<dbReference type="EMBL" id="JAALHA020000023">
    <property type="protein sequence ID" value="MDR9899211.1"/>
    <property type="molecule type" value="Genomic_DNA"/>
</dbReference>
<comment type="caution">
    <text evidence="1">The sequence shown here is derived from an EMBL/GenBank/DDBJ whole genome shotgun (WGS) entry which is preliminary data.</text>
</comment>
<protein>
    <submittedName>
        <fullName evidence="1">Class I SAM-dependent methyltransferase</fullName>
    </submittedName>
</protein>
<dbReference type="PANTHER" id="PTHR40036:SF1">
    <property type="entry name" value="MACROCIN O-METHYLTRANSFERASE"/>
    <property type="match status" value="1"/>
</dbReference>
<keyword evidence="1" id="KW-0489">Methyltransferase</keyword>
<proteinExistence type="predicted"/>
<keyword evidence="1" id="KW-0808">Transferase</keyword>
<dbReference type="AlphaFoldDB" id="A0AAP5M8J0"/>
<dbReference type="GO" id="GO:0032259">
    <property type="term" value="P:methylation"/>
    <property type="evidence" value="ECO:0007669"/>
    <property type="project" value="UniProtKB-KW"/>
</dbReference>
<dbReference type="InterPro" id="IPR008884">
    <property type="entry name" value="TylF_MeTrfase"/>
</dbReference>